<protein>
    <submittedName>
        <fullName evidence="5">Long-chain acyl-CoA synthetase</fullName>
        <ecNumber evidence="5">6.2.1.3</ecNumber>
    </submittedName>
</protein>
<dbReference type="GO" id="GO:0004467">
    <property type="term" value="F:long-chain fatty acid-CoA ligase activity"/>
    <property type="evidence" value="ECO:0007669"/>
    <property type="project" value="UniProtKB-EC"/>
</dbReference>
<dbReference type="EC" id="6.2.1.3" evidence="5"/>
<keyword evidence="2" id="KW-0067">ATP-binding</keyword>
<dbReference type="GO" id="GO:0016020">
    <property type="term" value="C:membrane"/>
    <property type="evidence" value="ECO:0007669"/>
    <property type="project" value="TreeGrafter"/>
</dbReference>
<feature type="domain" description="AMP-dependent synthetase/ligase" evidence="4">
    <location>
        <begin position="30"/>
        <end position="391"/>
    </location>
</feature>
<dbReference type="SUPFAM" id="SSF56801">
    <property type="entry name" value="Acetyl-CoA synthetase-like"/>
    <property type="match status" value="1"/>
</dbReference>
<dbReference type="RefSeq" id="WP_184746693.1">
    <property type="nucleotide sequence ID" value="NZ_JACHGJ010000003.1"/>
</dbReference>
<dbReference type="Gene3D" id="3.40.50.12780">
    <property type="entry name" value="N-terminal domain of ligase-like"/>
    <property type="match status" value="1"/>
</dbReference>
<dbReference type="EMBL" id="JACHGJ010000003">
    <property type="protein sequence ID" value="MBB6480451.1"/>
    <property type="molecule type" value="Genomic_DNA"/>
</dbReference>
<dbReference type="PANTHER" id="PTHR43272:SF33">
    <property type="entry name" value="AMP-BINDING DOMAIN-CONTAINING PROTEIN-RELATED"/>
    <property type="match status" value="1"/>
</dbReference>
<keyword evidence="1" id="KW-0547">Nucleotide-binding</keyword>
<dbReference type="AlphaFoldDB" id="A0A841RAR7"/>
<keyword evidence="6" id="KW-1185">Reference proteome</keyword>
<accession>A0A841RAR7</accession>
<dbReference type="Pfam" id="PF00501">
    <property type="entry name" value="AMP-binding"/>
    <property type="match status" value="1"/>
</dbReference>
<evidence type="ECO:0000256" key="1">
    <source>
        <dbReference type="ARBA" id="ARBA00022741"/>
    </source>
</evidence>
<dbReference type="InterPro" id="IPR042099">
    <property type="entry name" value="ANL_N_sf"/>
</dbReference>
<evidence type="ECO:0000256" key="3">
    <source>
        <dbReference type="ARBA" id="ARBA00024484"/>
    </source>
</evidence>
<dbReference type="Proteomes" id="UP000587760">
    <property type="component" value="Unassembled WGS sequence"/>
</dbReference>
<comment type="catalytic activity">
    <reaction evidence="3">
        <text>a long-chain fatty acid + ATP + CoA = a long-chain fatty acyl-CoA + AMP + diphosphate</text>
        <dbReference type="Rhea" id="RHEA:15421"/>
        <dbReference type="ChEBI" id="CHEBI:30616"/>
        <dbReference type="ChEBI" id="CHEBI:33019"/>
        <dbReference type="ChEBI" id="CHEBI:57287"/>
        <dbReference type="ChEBI" id="CHEBI:57560"/>
        <dbReference type="ChEBI" id="CHEBI:83139"/>
        <dbReference type="ChEBI" id="CHEBI:456215"/>
        <dbReference type="EC" id="6.2.1.3"/>
    </reaction>
    <physiologicalReaction direction="left-to-right" evidence="3">
        <dbReference type="Rhea" id="RHEA:15422"/>
    </physiologicalReaction>
</comment>
<dbReference type="InterPro" id="IPR020845">
    <property type="entry name" value="AMP-binding_CS"/>
</dbReference>
<gene>
    <name evidence="5" type="ORF">HNR50_002114</name>
</gene>
<dbReference type="Gene3D" id="3.30.300.30">
    <property type="match status" value="1"/>
</dbReference>
<dbReference type="PROSITE" id="PS00455">
    <property type="entry name" value="AMP_BINDING"/>
    <property type="match status" value="1"/>
</dbReference>
<evidence type="ECO:0000313" key="5">
    <source>
        <dbReference type="EMBL" id="MBB6480451.1"/>
    </source>
</evidence>
<name>A0A841RAR7_9SPIO</name>
<proteinExistence type="predicted"/>
<dbReference type="PANTHER" id="PTHR43272">
    <property type="entry name" value="LONG-CHAIN-FATTY-ACID--COA LIGASE"/>
    <property type="match status" value="1"/>
</dbReference>
<sequence>MKFGLTKYTIDCFFKRVVELYADELSIGTVEREAITYREFGESVASLENKFLSLGIGRGSRVAIVGVSTPEWAMAYLAVMSIGATAVPVMEDFPVDDIKYLIDFAESDALVLSEQIIAKFGEYDYTPFKALVRMDDYEILHNRGDKPAAREEVKEDDLAEILFTSGTTGHSKGVMLTQKNLVSNIFEGPDRLKCITKDSVTLSILPMAHAFGSTSAFLSIIYCGSELYMLGRKPTIGALMKSFEVIRPTILGSVPLIFEKIYSKKVAPLIGGKPLFRFLVKRDWTKKIFFRLIGRKFREAFGGRLECAIIGGAALAEEVEEFLNMGQIPFVLGYGMTESAPLITFQSREDARRGSVGSAITDVEIAIEDPEEGTGIGEILVKGPSVMKGYLKNPEATAEMLTDEGWLRTGDRGYLDQDGYLYLKGRSKNVIVGPSGENIYPEVIESLISASPFVDEVLVYAEDHKIVSRVFPNKEYVDRMEKGEKEEQRGQWLESLKREVNSKLPMASKIVHMIEEKVPFIKTASNKIKRDENINRDS</sequence>
<reference evidence="5 6" key="1">
    <citation type="submission" date="2020-08" db="EMBL/GenBank/DDBJ databases">
        <title>Genomic Encyclopedia of Type Strains, Phase IV (KMG-IV): sequencing the most valuable type-strain genomes for metagenomic binning, comparative biology and taxonomic classification.</title>
        <authorList>
            <person name="Goeker M."/>
        </authorList>
    </citation>
    <scope>NUCLEOTIDE SEQUENCE [LARGE SCALE GENOMIC DNA]</scope>
    <source>
        <strain evidence="5 6">DSM 2461</strain>
    </source>
</reference>
<dbReference type="InterPro" id="IPR045851">
    <property type="entry name" value="AMP-bd_C_sf"/>
</dbReference>
<evidence type="ECO:0000313" key="6">
    <source>
        <dbReference type="Proteomes" id="UP000587760"/>
    </source>
</evidence>
<organism evidence="5 6">
    <name type="scientific">Spirochaeta isovalerica</name>
    <dbReference type="NCBI Taxonomy" id="150"/>
    <lineage>
        <taxon>Bacteria</taxon>
        <taxon>Pseudomonadati</taxon>
        <taxon>Spirochaetota</taxon>
        <taxon>Spirochaetia</taxon>
        <taxon>Spirochaetales</taxon>
        <taxon>Spirochaetaceae</taxon>
        <taxon>Spirochaeta</taxon>
    </lineage>
</organism>
<keyword evidence="5" id="KW-0436">Ligase</keyword>
<dbReference type="InterPro" id="IPR000873">
    <property type="entry name" value="AMP-dep_synth/lig_dom"/>
</dbReference>
<dbReference type="GO" id="GO:0005524">
    <property type="term" value="F:ATP binding"/>
    <property type="evidence" value="ECO:0007669"/>
    <property type="project" value="UniProtKB-KW"/>
</dbReference>
<comment type="caution">
    <text evidence="5">The sequence shown here is derived from an EMBL/GenBank/DDBJ whole genome shotgun (WGS) entry which is preliminary data.</text>
</comment>
<evidence type="ECO:0000259" key="4">
    <source>
        <dbReference type="Pfam" id="PF00501"/>
    </source>
</evidence>
<dbReference type="Pfam" id="PF23562">
    <property type="entry name" value="AMP-binding_C_3"/>
    <property type="match status" value="1"/>
</dbReference>
<evidence type="ECO:0000256" key="2">
    <source>
        <dbReference type="ARBA" id="ARBA00022840"/>
    </source>
</evidence>